<sequence length="119" mass="13808">MDVSEMETLSGYILEDKDIQPSLHYKLQPVSIGQISPREMAYGKGVTIYDSIEEIVIWDCPELKRNPFQLPLLDNGQLSPPPRLTAIKIHRDSEGWWESVEWDLLNAKNLLQPYLKYYS</sequence>
<dbReference type="Proteomes" id="UP001054252">
    <property type="component" value="Unassembled WGS sequence"/>
</dbReference>
<name>A0AAV5M7D4_9ROSI</name>
<organism evidence="1 2">
    <name type="scientific">Rubroshorea leprosula</name>
    <dbReference type="NCBI Taxonomy" id="152421"/>
    <lineage>
        <taxon>Eukaryota</taxon>
        <taxon>Viridiplantae</taxon>
        <taxon>Streptophyta</taxon>
        <taxon>Embryophyta</taxon>
        <taxon>Tracheophyta</taxon>
        <taxon>Spermatophyta</taxon>
        <taxon>Magnoliopsida</taxon>
        <taxon>eudicotyledons</taxon>
        <taxon>Gunneridae</taxon>
        <taxon>Pentapetalae</taxon>
        <taxon>rosids</taxon>
        <taxon>malvids</taxon>
        <taxon>Malvales</taxon>
        <taxon>Dipterocarpaceae</taxon>
        <taxon>Rubroshorea</taxon>
    </lineage>
</organism>
<dbReference type="AlphaFoldDB" id="A0AAV5M7D4"/>
<evidence type="ECO:0000313" key="2">
    <source>
        <dbReference type="Proteomes" id="UP001054252"/>
    </source>
</evidence>
<evidence type="ECO:0000313" key="1">
    <source>
        <dbReference type="EMBL" id="GKV44771.1"/>
    </source>
</evidence>
<dbReference type="EMBL" id="BPVZ01000185">
    <property type="protein sequence ID" value="GKV44771.1"/>
    <property type="molecule type" value="Genomic_DNA"/>
</dbReference>
<protein>
    <submittedName>
        <fullName evidence="1">Uncharacterized protein</fullName>
    </submittedName>
</protein>
<proteinExistence type="predicted"/>
<comment type="caution">
    <text evidence="1">The sequence shown here is derived from an EMBL/GenBank/DDBJ whole genome shotgun (WGS) entry which is preliminary data.</text>
</comment>
<accession>A0AAV5M7D4</accession>
<keyword evidence="2" id="KW-1185">Reference proteome</keyword>
<gene>
    <name evidence="1" type="ORF">SLEP1_g51927</name>
</gene>
<reference evidence="1 2" key="1">
    <citation type="journal article" date="2021" name="Commun. Biol.">
        <title>The genome of Shorea leprosula (Dipterocarpaceae) highlights the ecological relevance of drought in aseasonal tropical rainforests.</title>
        <authorList>
            <person name="Ng K.K.S."/>
            <person name="Kobayashi M.J."/>
            <person name="Fawcett J.A."/>
            <person name="Hatakeyama M."/>
            <person name="Paape T."/>
            <person name="Ng C.H."/>
            <person name="Ang C.C."/>
            <person name="Tnah L.H."/>
            <person name="Lee C.T."/>
            <person name="Nishiyama T."/>
            <person name="Sese J."/>
            <person name="O'Brien M.J."/>
            <person name="Copetti D."/>
            <person name="Mohd Noor M.I."/>
            <person name="Ong R.C."/>
            <person name="Putra M."/>
            <person name="Sireger I.Z."/>
            <person name="Indrioko S."/>
            <person name="Kosugi Y."/>
            <person name="Izuno A."/>
            <person name="Isagi Y."/>
            <person name="Lee S.L."/>
            <person name="Shimizu K.K."/>
        </authorList>
    </citation>
    <scope>NUCLEOTIDE SEQUENCE [LARGE SCALE GENOMIC DNA]</scope>
    <source>
        <strain evidence="1">214</strain>
    </source>
</reference>